<proteinExistence type="predicted"/>
<dbReference type="EMBL" id="BAAAPM010000008">
    <property type="protein sequence ID" value="GAA1737015.1"/>
    <property type="molecule type" value="Genomic_DNA"/>
</dbReference>
<evidence type="ECO:0008006" key="3">
    <source>
        <dbReference type="Google" id="ProtNLM"/>
    </source>
</evidence>
<reference evidence="1 2" key="1">
    <citation type="journal article" date="2019" name="Int. J. Syst. Evol. Microbiol.">
        <title>The Global Catalogue of Microorganisms (GCM) 10K type strain sequencing project: providing services to taxonomists for standard genome sequencing and annotation.</title>
        <authorList>
            <consortium name="The Broad Institute Genomics Platform"/>
            <consortium name="The Broad Institute Genome Sequencing Center for Infectious Disease"/>
            <person name="Wu L."/>
            <person name="Ma J."/>
        </authorList>
    </citation>
    <scope>NUCLEOTIDE SEQUENCE [LARGE SCALE GENOMIC DNA]</scope>
    <source>
        <strain evidence="1 2">JCM 15589</strain>
    </source>
</reference>
<evidence type="ECO:0000313" key="1">
    <source>
        <dbReference type="EMBL" id="GAA1737015.1"/>
    </source>
</evidence>
<dbReference type="InterPro" id="IPR046288">
    <property type="entry name" value="DUF6325"/>
</dbReference>
<name>A0ABN2JRW7_9MICO</name>
<gene>
    <name evidence="1" type="ORF">GCM10009809_35260</name>
</gene>
<dbReference type="Proteomes" id="UP001501138">
    <property type="component" value="Unassembled WGS sequence"/>
</dbReference>
<accession>A0ABN2JRW7</accession>
<comment type="caution">
    <text evidence="1">The sequence shown here is derived from an EMBL/GenBank/DDBJ whole genome shotgun (WGS) entry which is preliminary data.</text>
</comment>
<keyword evidence="2" id="KW-1185">Reference proteome</keyword>
<organism evidence="1 2">
    <name type="scientific">Isoptericola hypogeus</name>
    <dbReference type="NCBI Taxonomy" id="300179"/>
    <lineage>
        <taxon>Bacteria</taxon>
        <taxon>Bacillati</taxon>
        <taxon>Actinomycetota</taxon>
        <taxon>Actinomycetes</taxon>
        <taxon>Micrococcales</taxon>
        <taxon>Promicromonosporaceae</taxon>
        <taxon>Isoptericola</taxon>
    </lineage>
</organism>
<evidence type="ECO:0000313" key="2">
    <source>
        <dbReference type="Proteomes" id="UP001501138"/>
    </source>
</evidence>
<protein>
    <recommendedName>
        <fullName evidence="3">DUF1269 domain-containing protein</fullName>
    </recommendedName>
</protein>
<dbReference type="Pfam" id="PF19850">
    <property type="entry name" value="DUF6325"/>
    <property type="match status" value="1"/>
</dbReference>
<sequence length="134" mass="14221">MELVLLEFPRAEFKGEIIAELARLVDAGTIDVLDALLIRKADDGSVEWVEATEGGDDDLARIVGEPAGLLAADDVDAVAEDLAPGSAVGMIIFEHTWARGLTGAVLGAGGRVLDWTRVPAVAIEELSRELEKEN</sequence>